<protein>
    <submittedName>
        <fullName evidence="2">Uncharacterized protein</fullName>
    </submittedName>
</protein>
<evidence type="ECO:0000256" key="1">
    <source>
        <dbReference type="SAM" id="MobiDB-lite"/>
    </source>
</evidence>
<dbReference type="EMBL" id="HACA01000407">
    <property type="protein sequence ID" value="CDW17768.1"/>
    <property type="molecule type" value="Transcribed_RNA"/>
</dbReference>
<reference evidence="2" key="1">
    <citation type="submission" date="2014-05" db="EMBL/GenBank/DDBJ databases">
        <authorList>
            <person name="Chronopoulou M."/>
        </authorList>
    </citation>
    <scope>NUCLEOTIDE SEQUENCE</scope>
    <source>
        <tissue evidence="2">Whole organism</tissue>
    </source>
</reference>
<feature type="non-terminal residue" evidence="2">
    <location>
        <position position="1"/>
    </location>
</feature>
<feature type="non-terminal residue" evidence="2">
    <location>
        <position position="61"/>
    </location>
</feature>
<dbReference type="AlphaFoldDB" id="A0A0K2SVG7"/>
<organism evidence="2">
    <name type="scientific">Lepeophtheirus salmonis</name>
    <name type="common">Salmon louse</name>
    <name type="synonym">Caligus salmonis</name>
    <dbReference type="NCBI Taxonomy" id="72036"/>
    <lineage>
        <taxon>Eukaryota</taxon>
        <taxon>Metazoa</taxon>
        <taxon>Ecdysozoa</taxon>
        <taxon>Arthropoda</taxon>
        <taxon>Crustacea</taxon>
        <taxon>Multicrustacea</taxon>
        <taxon>Hexanauplia</taxon>
        <taxon>Copepoda</taxon>
        <taxon>Siphonostomatoida</taxon>
        <taxon>Caligidae</taxon>
        <taxon>Lepeophtheirus</taxon>
    </lineage>
</organism>
<evidence type="ECO:0000313" key="2">
    <source>
        <dbReference type="EMBL" id="CDW17768.1"/>
    </source>
</evidence>
<accession>A0A0K2SVG7</accession>
<name>A0A0K2SVG7_LEPSM</name>
<feature type="region of interest" description="Disordered" evidence="1">
    <location>
        <begin position="39"/>
        <end position="61"/>
    </location>
</feature>
<proteinExistence type="predicted"/>
<sequence length="61" mass="7214">HIIQKKNLLIKNVERKYLSLNFNFAGSKEFYSSTRKERSNASQGVKDFLHEKGNARRRVNF</sequence>